<dbReference type="Pfam" id="PF08205">
    <property type="entry name" value="C2-set_2"/>
    <property type="match status" value="1"/>
</dbReference>
<gene>
    <name evidence="4" type="primary">cadm2_0</name>
    <name evidence="4" type="ORF">FJT64_013192</name>
</gene>
<dbReference type="InterPro" id="IPR013783">
    <property type="entry name" value="Ig-like_fold"/>
</dbReference>
<evidence type="ECO:0000313" key="5">
    <source>
        <dbReference type="Proteomes" id="UP000440578"/>
    </source>
</evidence>
<organism evidence="4 5">
    <name type="scientific">Amphibalanus amphitrite</name>
    <name type="common">Striped barnacle</name>
    <name type="synonym">Balanus amphitrite</name>
    <dbReference type="NCBI Taxonomy" id="1232801"/>
    <lineage>
        <taxon>Eukaryota</taxon>
        <taxon>Metazoa</taxon>
        <taxon>Ecdysozoa</taxon>
        <taxon>Arthropoda</taxon>
        <taxon>Crustacea</taxon>
        <taxon>Multicrustacea</taxon>
        <taxon>Cirripedia</taxon>
        <taxon>Thoracica</taxon>
        <taxon>Thoracicalcarea</taxon>
        <taxon>Balanomorpha</taxon>
        <taxon>Balanoidea</taxon>
        <taxon>Balanidae</taxon>
        <taxon>Amphibalaninae</taxon>
        <taxon>Amphibalanus</taxon>
    </lineage>
</organism>
<evidence type="ECO:0000259" key="3">
    <source>
        <dbReference type="PROSITE" id="PS50835"/>
    </source>
</evidence>
<name>A0A6A4VDF6_AMPAM</name>
<dbReference type="FunFam" id="2.60.40.10:FF:000437">
    <property type="entry name" value="Beat-IIIc, isoform A"/>
    <property type="match status" value="1"/>
</dbReference>
<keyword evidence="5" id="KW-1185">Reference proteome</keyword>
<feature type="domain" description="Ig-like" evidence="3">
    <location>
        <begin position="1"/>
        <end position="87"/>
    </location>
</feature>
<feature type="region of interest" description="Disordered" evidence="2">
    <location>
        <begin position="204"/>
        <end position="231"/>
    </location>
</feature>
<dbReference type="InterPro" id="IPR036179">
    <property type="entry name" value="Ig-like_dom_sf"/>
</dbReference>
<dbReference type="Gene3D" id="2.60.40.10">
    <property type="entry name" value="Immunoglobulins"/>
    <property type="match status" value="2"/>
</dbReference>
<evidence type="ECO:0000256" key="1">
    <source>
        <dbReference type="ARBA" id="ARBA00023157"/>
    </source>
</evidence>
<sequence length="254" mass="28589">MRGADADLACLYDLQGKELYSIKWYKDGKEFYRFEPSTSQKKKNFPQPGIKVDLSASNATHVRLQETTLQYTGRYMCEISTEAPTFSSKQGKGEVHVVVFPEEGPVITGGKSRYEVGDRVKVNCTSYKSKPAAELTWFINNEEAALEHVELWPPTIHDDGLETMTAGLHFRVRPHHFRSGNIKLKCVSQIPDMVQPVYWQSREESAVGDRPPEVSQVLDSTADNRKSKTSDNGCPLCHEIANWLILAVSVILAR</sequence>
<comment type="caution">
    <text evidence="4">The sequence shown here is derived from an EMBL/GenBank/DDBJ whole genome shotgun (WGS) entry which is preliminary data.</text>
</comment>
<evidence type="ECO:0000256" key="2">
    <source>
        <dbReference type="SAM" id="MobiDB-lite"/>
    </source>
</evidence>
<evidence type="ECO:0000313" key="4">
    <source>
        <dbReference type="EMBL" id="KAF0288412.1"/>
    </source>
</evidence>
<proteinExistence type="predicted"/>
<dbReference type="PANTHER" id="PTHR21261:SF15">
    <property type="entry name" value="BEATEN PATH IIIA, ISOFORM D-RELATED"/>
    <property type="match status" value="1"/>
</dbReference>
<protein>
    <submittedName>
        <fullName evidence="4">Cell adhesion molecule 2</fullName>
    </submittedName>
</protein>
<reference evidence="4 5" key="1">
    <citation type="submission" date="2019-07" db="EMBL/GenBank/DDBJ databases">
        <title>Draft genome assembly of a fouling barnacle, Amphibalanus amphitrite (Darwin, 1854): The first reference genome for Thecostraca.</title>
        <authorList>
            <person name="Kim W."/>
        </authorList>
    </citation>
    <scope>NUCLEOTIDE SEQUENCE [LARGE SCALE GENOMIC DNA]</scope>
    <source>
        <strain evidence="4">SNU_AA5</strain>
        <tissue evidence="4">Soma without cirri and trophi</tissue>
    </source>
</reference>
<dbReference type="AlphaFoldDB" id="A0A6A4VDF6"/>
<dbReference type="InterPro" id="IPR007110">
    <property type="entry name" value="Ig-like_dom"/>
</dbReference>
<dbReference type="InterPro" id="IPR013162">
    <property type="entry name" value="CD80_C2-set"/>
</dbReference>
<dbReference type="PROSITE" id="PS50835">
    <property type="entry name" value="IG_LIKE"/>
    <property type="match status" value="1"/>
</dbReference>
<dbReference type="Proteomes" id="UP000440578">
    <property type="component" value="Unassembled WGS sequence"/>
</dbReference>
<accession>A0A6A4VDF6</accession>
<dbReference type="PANTHER" id="PTHR21261">
    <property type="entry name" value="BEAT PROTEIN"/>
    <property type="match status" value="1"/>
</dbReference>
<dbReference type="EMBL" id="VIIS01002113">
    <property type="protein sequence ID" value="KAF0288412.1"/>
    <property type="molecule type" value="Genomic_DNA"/>
</dbReference>
<dbReference type="SUPFAM" id="SSF48726">
    <property type="entry name" value="Immunoglobulin"/>
    <property type="match status" value="2"/>
</dbReference>
<keyword evidence="1" id="KW-1015">Disulfide bond</keyword>
<dbReference type="OrthoDB" id="10015491at2759"/>